<comment type="subcellular location">
    <subcellularLocation>
        <location evidence="1">Secreted</location>
    </subcellularLocation>
</comment>
<dbReference type="PANTHER" id="PTHR10339:SF25">
    <property type="entry name" value="SECRETED EXOENZYME S"/>
    <property type="match status" value="1"/>
</dbReference>
<keyword evidence="3" id="KW-0964">Secreted</keyword>
<evidence type="ECO:0000256" key="4">
    <source>
        <dbReference type="ARBA" id="ARBA00022656"/>
    </source>
</evidence>
<dbReference type="Pfam" id="PF12796">
    <property type="entry name" value="Ank_2"/>
    <property type="match status" value="1"/>
</dbReference>
<evidence type="ECO:0000256" key="10">
    <source>
        <dbReference type="PROSITE-ProRule" id="PRU00023"/>
    </source>
</evidence>
<accession>A0A8S2JRS0</accession>
<keyword evidence="7" id="KW-0548">Nucleotidyltransferase</keyword>
<keyword evidence="6 11" id="KW-0808">Transferase</keyword>
<name>A0A8S2JRS0_9BILA</name>
<sequence>MANNTPLTSDFYWACHEGEVDKVKNYMKNLTTEQLNKIEPNGSTALHAASFYGNEQIVRLLLEKGVSRSIRNRYSLTAYEEASTDEVKKLFQRQSATDRFVGGMQGEQIEWMKVDSEIKKKAADQRKLHNQEWDKLNICGHVKYIREKYINKSLQNIDGIDLINYYYIKAYEDNDPVQVLTAYTAETDYYKVLNHQLAVVHEDSWSDGLENRFGRNKILTIMTSHPSLSCFTFFGFTYRGMRVTETNLSQYVVGTQLMNKAFLSTSKDRQIAESFAKQVEETNDGKIGALCSYDIRNNRSGIDMESISEYPYEKEILVIPFTVFEVTDIQYKAGNNVEICLRECDLE</sequence>
<evidence type="ECO:0000313" key="12">
    <source>
        <dbReference type="EMBL" id="CAF1043223.1"/>
    </source>
</evidence>
<evidence type="ECO:0000256" key="5">
    <source>
        <dbReference type="ARBA" id="ARBA00022676"/>
    </source>
</evidence>
<keyword evidence="4" id="KW-0800">Toxin</keyword>
<protein>
    <recommendedName>
        <fullName evidence="11">NAD(P)(+)--arginine ADP-ribosyltransferase</fullName>
        <ecNumber evidence="11">2.4.2.31</ecNumber>
    </recommendedName>
    <alternativeName>
        <fullName evidence="11">Mono(ADP-ribosyl)transferase</fullName>
    </alternativeName>
</protein>
<evidence type="ECO:0000313" key="13">
    <source>
        <dbReference type="EMBL" id="CAF3811367.1"/>
    </source>
</evidence>
<dbReference type="EC" id="2.4.2.31" evidence="11"/>
<dbReference type="PROSITE" id="PS50088">
    <property type="entry name" value="ANK_REPEAT"/>
    <property type="match status" value="1"/>
</dbReference>
<evidence type="ECO:0000256" key="2">
    <source>
        <dbReference type="ARBA" id="ARBA00009558"/>
    </source>
</evidence>
<dbReference type="GO" id="GO:0005576">
    <property type="term" value="C:extracellular region"/>
    <property type="evidence" value="ECO:0007669"/>
    <property type="project" value="UniProtKB-SubCell"/>
</dbReference>
<dbReference type="InterPro" id="IPR050999">
    <property type="entry name" value="ADP-ribosyltransferase_ARG"/>
</dbReference>
<dbReference type="GO" id="GO:0003950">
    <property type="term" value="F:NAD+ poly-ADP-ribosyltransferase activity"/>
    <property type="evidence" value="ECO:0007669"/>
    <property type="project" value="TreeGrafter"/>
</dbReference>
<reference evidence="13" key="1">
    <citation type="submission" date="2021-02" db="EMBL/GenBank/DDBJ databases">
        <authorList>
            <person name="Nowell W R."/>
        </authorList>
    </citation>
    <scope>NUCLEOTIDE SEQUENCE</scope>
</reference>
<dbReference type="Proteomes" id="UP000677228">
    <property type="component" value="Unassembled WGS sequence"/>
</dbReference>
<evidence type="ECO:0000256" key="1">
    <source>
        <dbReference type="ARBA" id="ARBA00004613"/>
    </source>
</evidence>
<evidence type="ECO:0000256" key="8">
    <source>
        <dbReference type="ARBA" id="ARBA00023026"/>
    </source>
</evidence>
<keyword evidence="10" id="KW-0040">ANK repeat</keyword>
<dbReference type="PROSITE" id="PS50297">
    <property type="entry name" value="ANK_REP_REGION"/>
    <property type="match status" value="1"/>
</dbReference>
<dbReference type="PANTHER" id="PTHR10339">
    <property type="entry name" value="ADP-RIBOSYLTRANSFERASE"/>
    <property type="match status" value="1"/>
</dbReference>
<dbReference type="Pfam" id="PF01129">
    <property type="entry name" value="ART"/>
    <property type="match status" value="1"/>
</dbReference>
<dbReference type="InterPro" id="IPR036770">
    <property type="entry name" value="Ankyrin_rpt-contain_sf"/>
</dbReference>
<dbReference type="Gene3D" id="1.25.40.20">
    <property type="entry name" value="Ankyrin repeat-containing domain"/>
    <property type="match status" value="1"/>
</dbReference>
<evidence type="ECO:0000256" key="7">
    <source>
        <dbReference type="ARBA" id="ARBA00022695"/>
    </source>
</evidence>
<evidence type="ECO:0000256" key="6">
    <source>
        <dbReference type="ARBA" id="ARBA00022679"/>
    </source>
</evidence>
<dbReference type="Proteomes" id="UP000682733">
    <property type="component" value="Unassembled WGS sequence"/>
</dbReference>
<dbReference type="Gene3D" id="3.90.176.10">
    <property type="entry name" value="Toxin ADP-ribosyltransferase, Chain A, domain 1"/>
    <property type="match status" value="1"/>
</dbReference>
<dbReference type="GO" id="GO:0090729">
    <property type="term" value="F:toxin activity"/>
    <property type="evidence" value="ECO:0007669"/>
    <property type="project" value="UniProtKB-KW"/>
</dbReference>
<dbReference type="AlphaFoldDB" id="A0A8S2JRS0"/>
<dbReference type="EMBL" id="CAJOBA010007753">
    <property type="protein sequence ID" value="CAF3811367.1"/>
    <property type="molecule type" value="Genomic_DNA"/>
</dbReference>
<keyword evidence="8" id="KW-0843">Virulence</keyword>
<dbReference type="SUPFAM" id="SSF56399">
    <property type="entry name" value="ADP-ribosylation"/>
    <property type="match status" value="1"/>
</dbReference>
<comment type="catalytic activity">
    <reaction evidence="9 11">
        <text>L-arginyl-[protein] + NAD(+) = N(omega)-(ADP-D-ribosyl)-L-arginyl-[protein] + nicotinamide + H(+)</text>
        <dbReference type="Rhea" id="RHEA:19149"/>
        <dbReference type="Rhea" id="RHEA-COMP:10532"/>
        <dbReference type="Rhea" id="RHEA-COMP:15087"/>
        <dbReference type="ChEBI" id="CHEBI:15378"/>
        <dbReference type="ChEBI" id="CHEBI:17154"/>
        <dbReference type="ChEBI" id="CHEBI:29965"/>
        <dbReference type="ChEBI" id="CHEBI:57540"/>
        <dbReference type="ChEBI" id="CHEBI:142554"/>
        <dbReference type="EC" id="2.4.2.31"/>
    </reaction>
</comment>
<evidence type="ECO:0000256" key="9">
    <source>
        <dbReference type="ARBA" id="ARBA00047597"/>
    </source>
</evidence>
<organism evidence="13 14">
    <name type="scientific">Didymodactylos carnosus</name>
    <dbReference type="NCBI Taxonomy" id="1234261"/>
    <lineage>
        <taxon>Eukaryota</taxon>
        <taxon>Metazoa</taxon>
        <taxon>Spiralia</taxon>
        <taxon>Gnathifera</taxon>
        <taxon>Rotifera</taxon>
        <taxon>Eurotatoria</taxon>
        <taxon>Bdelloidea</taxon>
        <taxon>Philodinida</taxon>
        <taxon>Philodinidae</taxon>
        <taxon>Didymodactylos</taxon>
    </lineage>
</organism>
<evidence type="ECO:0000256" key="3">
    <source>
        <dbReference type="ARBA" id="ARBA00022525"/>
    </source>
</evidence>
<comment type="similarity">
    <text evidence="2 11">Belongs to the Arg-specific ADP-ribosyltransferase family.</text>
</comment>
<keyword evidence="11" id="KW-0520">NAD</keyword>
<dbReference type="GO" id="GO:0016779">
    <property type="term" value="F:nucleotidyltransferase activity"/>
    <property type="evidence" value="ECO:0007669"/>
    <property type="project" value="UniProtKB-KW"/>
</dbReference>
<dbReference type="SUPFAM" id="SSF48403">
    <property type="entry name" value="Ankyrin repeat"/>
    <property type="match status" value="1"/>
</dbReference>
<comment type="caution">
    <text evidence="13">The sequence shown here is derived from an EMBL/GenBank/DDBJ whole genome shotgun (WGS) entry which is preliminary data.</text>
</comment>
<evidence type="ECO:0000313" key="14">
    <source>
        <dbReference type="Proteomes" id="UP000682733"/>
    </source>
</evidence>
<dbReference type="InterPro" id="IPR002110">
    <property type="entry name" value="Ankyrin_rpt"/>
</dbReference>
<dbReference type="PROSITE" id="PS51996">
    <property type="entry name" value="TR_MART"/>
    <property type="match status" value="1"/>
</dbReference>
<keyword evidence="11" id="KW-0521">NADP</keyword>
<dbReference type="EMBL" id="CAJNOK010007741">
    <property type="protein sequence ID" value="CAF1043223.1"/>
    <property type="molecule type" value="Genomic_DNA"/>
</dbReference>
<evidence type="ECO:0000256" key="11">
    <source>
        <dbReference type="RuleBase" id="RU361228"/>
    </source>
</evidence>
<dbReference type="GO" id="GO:0106274">
    <property type="term" value="F:NAD+-protein-arginine ADP-ribosyltransferase activity"/>
    <property type="evidence" value="ECO:0007669"/>
    <property type="project" value="UniProtKB-EC"/>
</dbReference>
<gene>
    <name evidence="12" type="ORF">OVA965_LOCUS16592</name>
    <name evidence="13" type="ORF">TMI583_LOCUS16602</name>
</gene>
<proteinExistence type="inferred from homology"/>
<keyword evidence="5 11" id="KW-0328">Glycosyltransferase</keyword>
<dbReference type="InterPro" id="IPR000768">
    <property type="entry name" value="ART"/>
</dbReference>
<dbReference type="SMART" id="SM00248">
    <property type="entry name" value="ANK"/>
    <property type="match status" value="1"/>
</dbReference>
<feature type="repeat" description="ANK" evidence="10">
    <location>
        <begin position="41"/>
        <end position="73"/>
    </location>
</feature>